<comment type="similarity">
    <text evidence="6 7">Belongs to the LptC family.</text>
</comment>
<keyword evidence="3 6" id="KW-0812">Transmembrane</keyword>
<dbReference type="HOGENOM" id="CLU_105814_2_1_6"/>
<evidence type="ECO:0000256" key="6">
    <source>
        <dbReference type="HAMAP-Rule" id="MF_01915"/>
    </source>
</evidence>
<reference evidence="8 9" key="1">
    <citation type="journal article" date="2002" name="Nat. Genet.">
        <title>Genome sequence of the endocellular obligate symbiont of tsetse flies, Wigglesworthia glossinidia.</title>
        <authorList>
            <person name="Akman L."/>
            <person name="Yamashita A."/>
            <person name="Watanabe H."/>
            <person name="Oshima K."/>
            <person name="Shiba T."/>
            <person name="Hattori M."/>
            <person name="Aksoy S."/>
        </authorList>
    </citation>
    <scope>NUCLEOTIDE SEQUENCE [LARGE SCALE GENOMIC DNA]</scope>
</reference>
<evidence type="ECO:0000256" key="4">
    <source>
        <dbReference type="ARBA" id="ARBA00022989"/>
    </source>
</evidence>
<dbReference type="NCBIfam" id="TIGR04409">
    <property type="entry name" value="LptC_YrbK"/>
    <property type="match status" value="1"/>
</dbReference>
<keyword evidence="2 6" id="KW-0997">Cell inner membrane</keyword>
<proteinExistence type="inferred from homology"/>
<evidence type="ECO:0000256" key="1">
    <source>
        <dbReference type="ARBA" id="ARBA00022475"/>
    </source>
</evidence>
<evidence type="ECO:0000256" key="3">
    <source>
        <dbReference type="ARBA" id="ARBA00022692"/>
    </source>
</evidence>
<dbReference type="AlphaFoldDB" id="Q8D2M9"/>
<gene>
    <name evidence="8" type="primary">yrbK</name>
    <name evidence="6" type="synonym">lptC</name>
</gene>
<dbReference type="Pfam" id="PF06835">
    <property type="entry name" value="LptC"/>
    <property type="match status" value="1"/>
</dbReference>
<dbReference type="GO" id="GO:0017089">
    <property type="term" value="F:glycolipid transfer activity"/>
    <property type="evidence" value="ECO:0007669"/>
    <property type="project" value="TreeGrafter"/>
</dbReference>
<comment type="function">
    <text evidence="7">Required for the translocation of lipopolysaccharide (LPS) from the inner membrane to the outer membrane.</text>
</comment>
<sequence length="188" mass="22379">MIEFCSFKKRTYILFYLIIIFIIYFQIFFSFECIGEYSSIKDNSQINNYNMRIYNINGSIKYKIFAQNIIISSNQEEIFITNPIVIIFNENKIPIWSIDSMQAKISKKENYLFLYGKTIIKNFIYSLYIKKIYTNNAILNLKTHDIFSRKKTILFGSNFNSTGIRMQGNLKYKIFLLKDNITTLNENQ</sequence>
<dbReference type="GO" id="GO:0030288">
    <property type="term" value="C:outer membrane-bounded periplasmic space"/>
    <property type="evidence" value="ECO:0007669"/>
    <property type="project" value="TreeGrafter"/>
</dbReference>
<comment type="subunit">
    <text evidence="6">Component of the lipopolysaccharide transport and assembly complex. Interacts with LptA and the LptBFG transporter complex.</text>
</comment>
<dbReference type="InterPro" id="IPR026265">
    <property type="entry name" value="LptC"/>
</dbReference>
<accession>Q8D2M9</accession>
<keyword evidence="5 6" id="KW-0472">Membrane</keyword>
<dbReference type="GO" id="GO:0015221">
    <property type="term" value="F:lipopolysaccharide transmembrane transporter activity"/>
    <property type="evidence" value="ECO:0007669"/>
    <property type="project" value="InterPro"/>
</dbReference>
<keyword evidence="9" id="KW-1185">Reference proteome</keyword>
<name>Q8D2M9_WIGBR</name>
<dbReference type="HAMAP" id="MF_01915">
    <property type="entry name" value="LPS_assembly_LptC"/>
    <property type="match status" value="1"/>
</dbReference>
<evidence type="ECO:0000256" key="2">
    <source>
        <dbReference type="ARBA" id="ARBA00022519"/>
    </source>
</evidence>
<dbReference type="InterPro" id="IPR010664">
    <property type="entry name" value="LipoPS_assembly_LptC-rel"/>
</dbReference>
<dbReference type="KEGG" id="wbr:yrbK"/>
<evidence type="ECO:0000256" key="7">
    <source>
        <dbReference type="PIRNR" id="PIRNR028513"/>
    </source>
</evidence>
<dbReference type="OrthoDB" id="5659892at2"/>
<keyword evidence="4 6" id="KW-1133">Transmembrane helix</keyword>
<dbReference type="GO" id="GO:0005886">
    <property type="term" value="C:plasma membrane"/>
    <property type="evidence" value="ECO:0007669"/>
    <property type="project" value="UniProtKB-SubCell"/>
</dbReference>
<dbReference type="Proteomes" id="UP000000562">
    <property type="component" value="Chromosome"/>
</dbReference>
<comment type="function">
    <text evidence="6">Involved in the assembly of lipopolysaccharide (LPS). Required for the translocation of LPS from the inner membrane to the outer membrane. Facilitates the transfer of LPS from the inner membrane to the periplasmic protein LptA. Could be a docking site for LptA.</text>
</comment>
<dbReference type="eggNOG" id="COG3117">
    <property type="taxonomic scope" value="Bacteria"/>
</dbReference>
<keyword evidence="1 6" id="KW-1003">Cell membrane</keyword>
<evidence type="ECO:0000256" key="5">
    <source>
        <dbReference type="ARBA" id="ARBA00023136"/>
    </source>
</evidence>
<dbReference type="PANTHER" id="PTHR37481">
    <property type="entry name" value="LIPOPOLYSACCHARIDE EXPORT SYSTEM PROTEIN LPTC"/>
    <property type="match status" value="1"/>
</dbReference>
<protein>
    <recommendedName>
        <fullName evidence="6 7">Lipopolysaccharide export system protein LptC</fullName>
    </recommendedName>
</protein>
<dbReference type="STRING" id="36870.gene:10368824"/>
<dbReference type="GO" id="GO:0043165">
    <property type="term" value="P:Gram-negative-bacterium-type cell outer membrane assembly"/>
    <property type="evidence" value="ECO:0007669"/>
    <property type="project" value="UniProtKB-UniRule"/>
</dbReference>
<dbReference type="EMBL" id="BA000021">
    <property type="protein sequence ID" value="BAC24471.1"/>
    <property type="molecule type" value="Genomic_DNA"/>
</dbReference>
<dbReference type="PANTHER" id="PTHR37481:SF1">
    <property type="entry name" value="LIPOPOLYSACCHARIDE EXPORT SYSTEM PROTEIN LPTC"/>
    <property type="match status" value="1"/>
</dbReference>
<dbReference type="PIRSF" id="PIRSF028513">
    <property type="entry name" value="LptC"/>
    <property type="match status" value="1"/>
</dbReference>
<evidence type="ECO:0000313" key="9">
    <source>
        <dbReference type="Proteomes" id="UP000000562"/>
    </source>
</evidence>
<organism evidence="8 9">
    <name type="scientific">Wigglesworthia glossinidia brevipalpis</name>
    <dbReference type="NCBI Taxonomy" id="36870"/>
    <lineage>
        <taxon>Bacteria</taxon>
        <taxon>Pseudomonadati</taxon>
        <taxon>Pseudomonadota</taxon>
        <taxon>Gammaproteobacteria</taxon>
        <taxon>Enterobacterales</taxon>
        <taxon>Erwiniaceae</taxon>
        <taxon>Wigglesworthia</taxon>
    </lineage>
</organism>
<comment type="subcellular location">
    <subcellularLocation>
        <location evidence="6">Cell inner membrane</location>
        <topology evidence="6">Single-pass membrane protein</topology>
    </subcellularLocation>
</comment>
<dbReference type="Gene3D" id="2.60.450.10">
    <property type="entry name" value="Lipopolysaccharide (LPS) transport protein A like domain"/>
    <property type="match status" value="1"/>
</dbReference>
<evidence type="ECO:0000313" key="8">
    <source>
        <dbReference type="EMBL" id="BAC24471.1"/>
    </source>
</evidence>
<dbReference type="InterPro" id="IPR052363">
    <property type="entry name" value="LPS_export_LptC"/>
</dbReference>
<feature type="transmembrane region" description="Helical" evidence="6">
    <location>
        <begin position="12"/>
        <end position="31"/>
    </location>
</feature>